<sequence>MAFVNEYHYELADYGVGVVQQKVYYRFQLPKLEINTRPIVPRQIELFSRLPINYQLKFETATTPLHFDNGPSLSAIILDDSYYELLKNNVQHLNQMPILNAAALIFFKANAHLDIIARQAAGQKIKHRADTSKHFKDVCRLTSLLPVNGFDPLAVPKDCQHDLQHFIMLLVKEDAMIFKRRFRANRDFNLTQAEVVTNLRGLLP</sequence>
<dbReference type="EMBL" id="AYGX02000053">
    <property type="protein sequence ID" value="KRO28071.1"/>
    <property type="molecule type" value="Genomic_DNA"/>
</dbReference>
<accession>A0A0R2NQW4</accession>
<keyword evidence="2" id="KW-1185">Reference proteome</keyword>
<evidence type="ECO:0000313" key="2">
    <source>
        <dbReference type="Proteomes" id="UP000050920"/>
    </source>
</evidence>
<protein>
    <submittedName>
        <fullName evidence="1">Uncharacterized protein</fullName>
    </submittedName>
</protein>
<reference evidence="1 2" key="1">
    <citation type="journal article" date="2015" name="Genome Announc.">
        <title>Expanding the biotechnology potential of lactobacilli through comparative genomics of 213 strains and associated genera.</title>
        <authorList>
            <person name="Sun Z."/>
            <person name="Harris H.M."/>
            <person name="McCann A."/>
            <person name="Guo C."/>
            <person name="Argimon S."/>
            <person name="Zhang W."/>
            <person name="Yang X."/>
            <person name="Jeffery I.B."/>
            <person name="Cooney J.C."/>
            <person name="Kagawa T.F."/>
            <person name="Liu W."/>
            <person name="Song Y."/>
            <person name="Salvetti E."/>
            <person name="Wrobel A."/>
            <person name="Rasinkangas P."/>
            <person name="Parkhill J."/>
            <person name="Rea M.C."/>
            <person name="O'Sullivan O."/>
            <person name="Ritari J."/>
            <person name="Douillard F.P."/>
            <person name="Paul Ross R."/>
            <person name="Yang R."/>
            <person name="Briner A.E."/>
            <person name="Felis G.E."/>
            <person name="de Vos W.M."/>
            <person name="Barrangou R."/>
            <person name="Klaenhammer T.R."/>
            <person name="Caufield P.W."/>
            <person name="Cui Y."/>
            <person name="Zhang H."/>
            <person name="O'Toole P.W."/>
        </authorList>
    </citation>
    <scope>NUCLEOTIDE SEQUENCE [LARGE SCALE GENOMIC DNA]</scope>
    <source>
        <strain evidence="1 2">DSM 21115</strain>
    </source>
</reference>
<name>A0A0R2NQW4_9LACO</name>
<dbReference type="RefSeq" id="WP_235810634.1">
    <property type="nucleotide sequence ID" value="NZ_AYGX02000053.1"/>
</dbReference>
<dbReference type="Proteomes" id="UP000050920">
    <property type="component" value="Unassembled WGS sequence"/>
</dbReference>
<comment type="caution">
    <text evidence="1">The sequence shown here is derived from an EMBL/GenBank/DDBJ whole genome shotgun (WGS) entry which is preliminary data.</text>
</comment>
<organism evidence="1 2">
    <name type="scientific">Lactiplantibacillus fabifermentans DSM 21115</name>
    <dbReference type="NCBI Taxonomy" id="1413187"/>
    <lineage>
        <taxon>Bacteria</taxon>
        <taxon>Bacillati</taxon>
        <taxon>Bacillota</taxon>
        <taxon>Bacilli</taxon>
        <taxon>Lactobacillales</taxon>
        <taxon>Lactobacillaceae</taxon>
        <taxon>Lactiplantibacillus</taxon>
    </lineage>
</organism>
<gene>
    <name evidence="1" type="ORF">DY78_GL002651</name>
</gene>
<evidence type="ECO:0000313" key="1">
    <source>
        <dbReference type="EMBL" id="KRO28071.1"/>
    </source>
</evidence>
<proteinExistence type="predicted"/>
<dbReference type="AlphaFoldDB" id="A0A0R2NQW4"/>